<dbReference type="SUPFAM" id="SSF109640">
    <property type="entry name" value="KRAB domain (Kruppel-associated box)"/>
    <property type="match status" value="1"/>
</dbReference>
<feature type="domain" description="C2H2-type" evidence="13">
    <location>
        <begin position="504"/>
        <end position="531"/>
    </location>
</feature>
<feature type="domain" description="C2H2-type" evidence="13">
    <location>
        <begin position="392"/>
        <end position="419"/>
    </location>
</feature>
<dbReference type="FunFam" id="3.30.160.60:FF:001530">
    <property type="entry name" value="Zinc finger protein 268"/>
    <property type="match status" value="1"/>
</dbReference>
<dbReference type="InterPro" id="IPR036051">
    <property type="entry name" value="KRAB_dom_sf"/>
</dbReference>
<name>A0A6P5J8W3_PHACI</name>
<keyword evidence="3" id="KW-0479">Metal-binding</keyword>
<dbReference type="PROSITE" id="PS50157">
    <property type="entry name" value="ZINC_FINGER_C2H2_2"/>
    <property type="match status" value="8"/>
</dbReference>
<feature type="compositionally biased region" description="Pro residues" evidence="12">
    <location>
        <begin position="11"/>
        <end position="22"/>
    </location>
</feature>
<gene>
    <name evidence="16" type="primary">LOC110197822</name>
</gene>
<dbReference type="SMART" id="SM00355">
    <property type="entry name" value="ZnF_C2H2"/>
    <property type="match status" value="8"/>
</dbReference>
<protein>
    <submittedName>
        <fullName evidence="16">Zinc finger protein 300-like</fullName>
    </submittedName>
</protein>
<evidence type="ECO:0000256" key="11">
    <source>
        <dbReference type="PROSITE-ProRule" id="PRU00042"/>
    </source>
</evidence>
<dbReference type="Pfam" id="PF01352">
    <property type="entry name" value="KRAB"/>
    <property type="match status" value="1"/>
</dbReference>
<dbReference type="GeneID" id="110197822"/>
<dbReference type="AlphaFoldDB" id="A0A6P5J8W3"/>
<dbReference type="PROSITE" id="PS00028">
    <property type="entry name" value="ZINC_FINGER_C2H2_1"/>
    <property type="match status" value="5"/>
</dbReference>
<feature type="domain" description="C2H2-type" evidence="13">
    <location>
        <begin position="448"/>
        <end position="475"/>
    </location>
</feature>
<dbReference type="FunFam" id="3.30.160.60:FF:002343">
    <property type="entry name" value="Zinc finger protein 33A"/>
    <property type="match status" value="2"/>
</dbReference>
<feature type="domain" description="C2H2-type" evidence="13">
    <location>
        <begin position="532"/>
        <end position="559"/>
    </location>
</feature>
<evidence type="ECO:0000256" key="8">
    <source>
        <dbReference type="ARBA" id="ARBA00023125"/>
    </source>
</evidence>
<dbReference type="CDD" id="cd07765">
    <property type="entry name" value="KRAB_A-box"/>
    <property type="match status" value="1"/>
</dbReference>
<keyword evidence="10" id="KW-0539">Nucleus</keyword>
<evidence type="ECO:0000256" key="6">
    <source>
        <dbReference type="ARBA" id="ARBA00022833"/>
    </source>
</evidence>
<keyword evidence="15" id="KW-1185">Reference proteome</keyword>
<evidence type="ECO:0000256" key="1">
    <source>
        <dbReference type="ARBA" id="ARBA00004123"/>
    </source>
</evidence>
<comment type="similarity">
    <text evidence="2">Belongs to the krueppel C2H2-type zinc-finger protein family.</text>
</comment>
<sequence length="583" mass="65906">MAVIGREVAPRPAPPPPRPAAAPAPARKSDGPEEWLPVSCALVSLARPRGVGGGMRIPERRPRAGRPLTFRDVAVDFSREEWRRLSPAQRALYRDVMLENYGNLGGCGASSVQTRHDLPVGERRSAMDARVIGLPSLFLLGCLGSAGDKWSKSSKEQTVPQNLSIWSFASKNVRKGYYLSPDARCKTKDSLLTEGVCSGTLAQERLPVDSNWYPRMGETEEWEGRLGRQAGHQERQFQQVAITLKKAFNMGSVPECSTFVRRLNLGPVFFPQWRGDMGERFHKYDASGKKAFGKKSNLNVQHKIHTGENPFEYDVCWKTLRNREALSKHQRTHMGLKSTQSDKSFSDDGICIGHQKSHSQRKPFECGECGKSLTTRKTLTNHQRIHTGVKPFECKECGKAFLQKGYLNRHQRTHTGVKPFECNECGKAFSIRTSLITHQRIHTGVKPFECNECGKAFTERSHHISHQRIRTGVKPFECNECQKAFTWRRNLISHQRIYTGVKPFECNECGKALLRKAHLNSHQRSHIGVKPFECKECGKAFCEKTYLIIHERTHTGMKPFVINVGKPSFERNISLLTKESTLE</sequence>
<comment type="subcellular location">
    <subcellularLocation>
        <location evidence="1">Nucleus</location>
    </subcellularLocation>
</comment>
<dbReference type="InParanoid" id="A0A6P5J8W3"/>
<evidence type="ECO:0000256" key="7">
    <source>
        <dbReference type="ARBA" id="ARBA00023015"/>
    </source>
</evidence>
<feature type="domain" description="C2H2-type" evidence="13">
    <location>
        <begin position="364"/>
        <end position="391"/>
    </location>
</feature>
<dbReference type="FunFam" id="3.30.160.60:FF:000352">
    <property type="entry name" value="zinc finger protein 3 homolog"/>
    <property type="match status" value="1"/>
</dbReference>
<dbReference type="SUPFAM" id="SSF57667">
    <property type="entry name" value="beta-beta-alpha zinc fingers"/>
    <property type="match status" value="5"/>
</dbReference>
<dbReference type="FunFam" id="3.30.160.60:FF:003131">
    <property type="entry name" value="Uncharacterized protein"/>
    <property type="match status" value="1"/>
</dbReference>
<keyword evidence="4" id="KW-0677">Repeat</keyword>
<proteinExistence type="inferred from homology"/>
<evidence type="ECO:0000256" key="10">
    <source>
        <dbReference type="ARBA" id="ARBA00023242"/>
    </source>
</evidence>
<keyword evidence="6" id="KW-0862">Zinc</keyword>
<dbReference type="Gene3D" id="3.30.160.60">
    <property type="entry name" value="Classic Zinc Finger"/>
    <property type="match status" value="8"/>
</dbReference>
<evidence type="ECO:0000313" key="15">
    <source>
        <dbReference type="Proteomes" id="UP000515140"/>
    </source>
</evidence>
<dbReference type="KEGG" id="pcw:110197822"/>
<feature type="domain" description="C2H2-type" evidence="13">
    <location>
        <begin position="311"/>
        <end position="338"/>
    </location>
</feature>
<evidence type="ECO:0000256" key="3">
    <source>
        <dbReference type="ARBA" id="ARBA00022723"/>
    </source>
</evidence>
<dbReference type="GO" id="GO:0005634">
    <property type="term" value="C:nucleus"/>
    <property type="evidence" value="ECO:0007669"/>
    <property type="project" value="UniProtKB-SubCell"/>
</dbReference>
<organism evidence="15 16">
    <name type="scientific">Phascolarctos cinereus</name>
    <name type="common">Koala</name>
    <dbReference type="NCBI Taxonomy" id="38626"/>
    <lineage>
        <taxon>Eukaryota</taxon>
        <taxon>Metazoa</taxon>
        <taxon>Chordata</taxon>
        <taxon>Craniata</taxon>
        <taxon>Vertebrata</taxon>
        <taxon>Euteleostomi</taxon>
        <taxon>Mammalia</taxon>
        <taxon>Metatheria</taxon>
        <taxon>Diprotodontia</taxon>
        <taxon>Phascolarctidae</taxon>
        <taxon>Phascolarctos</taxon>
    </lineage>
</organism>
<dbReference type="Proteomes" id="UP000515140">
    <property type="component" value="Unplaced"/>
</dbReference>
<dbReference type="FunFam" id="3.30.160.60:FF:000006">
    <property type="entry name" value="Zinc finger protein 184 (Kruppel-like)"/>
    <property type="match status" value="2"/>
</dbReference>
<feature type="domain" description="KRAB" evidence="14">
    <location>
        <begin position="68"/>
        <end position="162"/>
    </location>
</feature>
<dbReference type="InterPro" id="IPR050589">
    <property type="entry name" value="Ikaros_C2H2-ZF"/>
</dbReference>
<dbReference type="InterPro" id="IPR013087">
    <property type="entry name" value="Znf_C2H2_type"/>
</dbReference>
<reference evidence="16" key="1">
    <citation type="submission" date="2025-08" db="UniProtKB">
        <authorList>
            <consortium name="RefSeq"/>
        </authorList>
    </citation>
    <scope>IDENTIFICATION</scope>
    <source>
        <tissue evidence="16">Spleen</tissue>
    </source>
</reference>
<evidence type="ECO:0000256" key="4">
    <source>
        <dbReference type="ARBA" id="ARBA00022737"/>
    </source>
</evidence>
<dbReference type="SMART" id="SM00349">
    <property type="entry name" value="KRAB"/>
    <property type="match status" value="1"/>
</dbReference>
<keyword evidence="8" id="KW-0238">DNA-binding</keyword>
<feature type="domain" description="C2H2-type" evidence="13">
    <location>
        <begin position="476"/>
        <end position="503"/>
    </location>
</feature>
<evidence type="ECO:0000256" key="9">
    <source>
        <dbReference type="ARBA" id="ARBA00023163"/>
    </source>
</evidence>
<evidence type="ECO:0000256" key="2">
    <source>
        <dbReference type="ARBA" id="ARBA00006991"/>
    </source>
</evidence>
<dbReference type="Gene3D" id="6.10.140.140">
    <property type="match status" value="1"/>
</dbReference>
<dbReference type="InterPro" id="IPR036236">
    <property type="entry name" value="Znf_C2H2_sf"/>
</dbReference>
<feature type="domain" description="C2H2-type" evidence="13">
    <location>
        <begin position="420"/>
        <end position="447"/>
    </location>
</feature>
<dbReference type="GO" id="GO:0006357">
    <property type="term" value="P:regulation of transcription by RNA polymerase II"/>
    <property type="evidence" value="ECO:0007669"/>
    <property type="project" value="TreeGrafter"/>
</dbReference>
<keyword evidence="9" id="KW-0804">Transcription</keyword>
<evidence type="ECO:0000259" key="14">
    <source>
        <dbReference type="PROSITE" id="PS50805"/>
    </source>
</evidence>
<feature type="region of interest" description="Disordered" evidence="12">
    <location>
        <begin position="1"/>
        <end position="33"/>
    </location>
</feature>
<keyword evidence="7" id="KW-0805">Transcription regulation</keyword>
<dbReference type="GO" id="GO:0008270">
    <property type="term" value="F:zinc ion binding"/>
    <property type="evidence" value="ECO:0007669"/>
    <property type="project" value="UniProtKB-KW"/>
</dbReference>
<keyword evidence="5 11" id="KW-0863">Zinc-finger</keyword>
<dbReference type="PANTHER" id="PTHR24404">
    <property type="entry name" value="ZINC FINGER PROTEIN"/>
    <property type="match status" value="1"/>
</dbReference>
<evidence type="ECO:0000259" key="13">
    <source>
        <dbReference type="PROSITE" id="PS50157"/>
    </source>
</evidence>
<accession>A0A6P5J8W3</accession>
<evidence type="ECO:0000256" key="5">
    <source>
        <dbReference type="ARBA" id="ARBA00022771"/>
    </source>
</evidence>
<evidence type="ECO:0000256" key="12">
    <source>
        <dbReference type="SAM" id="MobiDB-lite"/>
    </source>
</evidence>
<dbReference type="GO" id="GO:0003700">
    <property type="term" value="F:DNA-binding transcription factor activity"/>
    <property type="evidence" value="ECO:0007669"/>
    <property type="project" value="TreeGrafter"/>
</dbReference>
<dbReference type="Pfam" id="PF00096">
    <property type="entry name" value="zf-C2H2"/>
    <property type="match status" value="7"/>
</dbReference>
<dbReference type="GO" id="GO:0000978">
    <property type="term" value="F:RNA polymerase II cis-regulatory region sequence-specific DNA binding"/>
    <property type="evidence" value="ECO:0007669"/>
    <property type="project" value="TreeGrafter"/>
</dbReference>
<dbReference type="PROSITE" id="PS50805">
    <property type="entry name" value="KRAB"/>
    <property type="match status" value="1"/>
</dbReference>
<dbReference type="InterPro" id="IPR001909">
    <property type="entry name" value="KRAB"/>
</dbReference>
<evidence type="ECO:0000313" key="16">
    <source>
        <dbReference type="RefSeq" id="XP_020827524.1"/>
    </source>
</evidence>
<dbReference type="RefSeq" id="XP_020827524.1">
    <property type="nucleotide sequence ID" value="XM_020971865.1"/>
</dbReference>
<dbReference type="PANTHER" id="PTHR24404:SF114">
    <property type="entry name" value="KLUMPFUSS, ISOFORM B-RELATED"/>
    <property type="match status" value="1"/>
</dbReference>